<protein>
    <recommendedName>
        <fullName evidence="2">Peptidoglycan binding-like domain-containing protein</fullName>
    </recommendedName>
</protein>
<feature type="domain" description="Peptidoglycan binding-like" evidence="2">
    <location>
        <begin position="62"/>
        <end position="112"/>
    </location>
</feature>
<accession>A0ABP6Z6W3</accession>
<keyword evidence="4" id="KW-1185">Reference proteome</keyword>
<feature type="chain" id="PRO_5045791372" description="Peptidoglycan binding-like domain-containing protein" evidence="1">
    <location>
        <begin position="27"/>
        <end position="164"/>
    </location>
</feature>
<organism evidence="3 4">
    <name type="scientific">Kineosporia mesophila</name>
    <dbReference type="NCBI Taxonomy" id="566012"/>
    <lineage>
        <taxon>Bacteria</taxon>
        <taxon>Bacillati</taxon>
        <taxon>Actinomycetota</taxon>
        <taxon>Actinomycetes</taxon>
        <taxon>Kineosporiales</taxon>
        <taxon>Kineosporiaceae</taxon>
        <taxon>Kineosporia</taxon>
    </lineage>
</organism>
<dbReference type="InterPro" id="IPR002477">
    <property type="entry name" value="Peptidoglycan-bd-like"/>
</dbReference>
<dbReference type="Gene3D" id="1.10.101.10">
    <property type="entry name" value="PGBD-like superfamily/PGBD"/>
    <property type="match status" value="1"/>
</dbReference>
<dbReference type="SUPFAM" id="SSF47090">
    <property type="entry name" value="PGBD-like"/>
    <property type="match status" value="1"/>
</dbReference>
<keyword evidence="1" id="KW-0732">Signal</keyword>
<feature type="signal peptide" evidence="1">
    <location>
        <begin position="1"/>
        <end position="26"/>
    </location>
</feature>
<name>A0ABP6Z6W3_9ACTN</name>
<reference evidence="4" key="1">
    <citation type="journal article" date="2019" name="Int. J. Syst. Evol. Microbiol.">
        <title>The Global Catalogue of Microorganisms (GCM) 10K type strain sequencing project: providing services to taxonomists for standard genome sequencing and annotation.</title>
        <authorList>
            <consortium name="The Broad Institute Genomics Platform"/>
            <consortium name="The Broad Institute Genome Sequencing Center for Infectious Disease"/>
            <person name="Wu L."/>
            <person name="Ma J."/>
        </authorList>
    </citation>
    <scope>NUCLEOTIDE SEQUENCE [LARGE SCALE GENOMIC DNA]</scope>
    <source>
        <strain evidence="4">JCM 16902</strain>
    </source>
</reference>
<gene>
    <name evidence="3" type="ORF">GCM10022223_14010</name>
</gene>
<dbReference type="Pfam" id="PF01471">
    <property type="entry name" value="PG_binding_1"/>
    <property type="match status" value="1"/>
</dbReference>
<dbReference type="RefSeq" id="WP_231489041.1">
    <property type="nucleotide sequence ID" value="NZ_BAAAZO010000002.1"/>
</dbReference>
<dbReference type="EMBL" id="BAAAZO010000002">
    <property type="protein sequence ID" value="GAA3599715.1"/>
    <property type="molecule type" value="Genomic_DNA"/>
</dbReference>
<proteinExistence type="predicted"/>
<comment type="caution">
    <text evidence="3">The sequence shown here is derived from an EMBL/GenBank/DDBJ whole genome shotgun (WGS) entry which is preliminary data.</text>
</comment>
<sequence>MRRIAVGGAAVALALGTVGIGSPAQASVAQGYVAGAGVLTDDWGDEGTISATTRNHSNAVFLWQAVLFADGYLTSTSQLDCWFGDTTKAATKRWQDDHNLADVDGIVGPATFGKADDKLFWSGTEIRYNGSVTDIYNLSRDSSGYYELGSSTRKASYTNASACS</sequence>
<evidence type="ECO:0000259" key="2">
    <source>
        <dbReference type="Pfam" id="PF01471"/>
    </source>
</evidence>
<evidence type="ECO:0000256" key="1">
    <source>
        <dbReference type="SAM" id="SignalP"/>
    </source>
</evidence>
<dbReference type="Proteomes" id="UP001501074">
    <property type="component" value="Unassembled WGS sequence"/>
</dbReference>
<evidence type="ECO:0000313" key="3">
    <source>
        <dbReference type="EMBL" id="GAA3599715.1"/>
    </source>
</evidence>
<dbReference type="InterPro" id="IPR036365">
    <property type="entry name" value="PGBD-like_sf"/>
</dbReference>
<evidence type="ECO:0000313" key="4">
    <source>
        <dbReference type="Proteomes" id="UP001501074"/>
    </source>
</evidence>
<dbReference type="InterPro" id="IPR036366">
    <property type="entry name" value="PGBDSf"/>
</dbReference>